<sequence>MSTTPPPNIDTSTQSPFERRAYAYIERGYSVIPIAPGTKRPGSWSQEHGWRGMHDWERYFGRMPTELELEHWYTWPGAGLGLLLGKQSGVVALDRDYDAPGTDALERIIPYTPVKKKGAKGYTAFFRYNNERSCSFNINEARVLDVLAEGRQTLMPGTIHPDGHTYIYLTEDLLEDYDPADLPVLPDDFLDQVAKVLAPYQTDQDKKYQKKTIALPDNDAKIDTDMSISAQYYHDLNQQALIRLDEWVTKIVPNTKPERDGFRTMATWRGAKNHNVGIHHRGVFDFGGNYGMTPIDLVMYANGLPFPKAAEALRACLALNEPEPITFSPKGETPTPTPPVPLAAMTLPWAQPKAPPPPVMLPPTTSIEPARALPAFIANPPGILGDITRWIAATAPKSQHELALAAAVALCSVVMGRTYRSQYGNFTSLYLVMVAKSTEGKEHPQACVEKALTKADLGDLIGGSGYTSAGAVYSALLKHPAHVVTIDEMGKLLKMSRAKGQANTEAAIDKLIEAFGRQDGILRPPTYSTMTLSKAQASGTERIVHNPAITLLGATTPATFYENLTDDLVKDGFLGRCIVVESRQPRQLTRFVDRTDPPARVIDWCKAVHVSAVKGGNLSDVPMSEMPANVVALPFSEACRAMMDAFEVELNDAKDANEAEGLDVLLGRTLEKALKLAMIVAKAMDIKAREVMPEHLQWAIEYVRYYDVALTRAVRRERIASQTDGDIKRAINFIRNARKYKDDKRYGRVCEAGGLPHSKLLKLMAMPAKQFKDLMDTAVEAGTLTRSETHVALSTFGYAGEVYFMGEVD</sequence>
<name>A0A6J5KMR8_9CAUD</name>
<dbReference type="InterPro" id="IPR025048">
    <property type="entry name" value="DUF3987"/>
</dbReference>
<proteinExistence type="predicted"/>
<dbReference type="Pfam" id="PF09250">
    <property type="entry name" value="Prim-Pol"/>
    <property type="match status" value="1"/>
</dbReference>
<evidence type="ECO:0000313" key="2">
    <source>
        <dbReference type="EMBL" id="CAB4122655.1"/>
    </source>
</evidence>
<evidence type="ECO:0000259" key="1">
    <source>
        <dbReference type="SMART" id="SM00943"/>
    </source>
</evidence>
<dbReference type="EMBL" id="LR796162">
    <property type="protein sequence ID" value="CAB4122655.1"/>
    <property type="molecule type" value="Genomic_DNA"/>
</dbReference>
<feature type="domain" description="DNA primase/polymerase bifunctional N-terminal" evidence="1">
    <location>
        <begin position="21"/>
        <end position="182"/>
    </location>
</feature>
<dbReference type="Gene3D" id="3.30.720.160">
    <property type="entry name" value="Bifunctional DNA primase/polymerase, N-terminal"/>
    <property type="match status" value="1"/>
</dbReference>
<dbReference type="InterPro" id="IPR015330">
    <property type="entry name" value="DNA_primase/pol_bifunc_N"/>
</dbReference>
<protein>
    <recommendedName>
        <fullName evidence="1">DNA primase/polymerase bifunctional N-terminal domain-containing protein</fullName>
    </recommendedName>
</protein>
<dbReference type="SMART" id="SM00943">
    <property type="entry name" value="Prim-Pol"/>
    <property type="match status" value="1"/>
</dbReference>
<accession>A0A6J5KMR8</accession>
<organism evidence="2">
    <name type="scientific">uncultured Caudovirales phage</name>
    <dbReference type="NCBI Taxonomy" id="2100421"/>
    <lineage>
        <taxon>Viruses</taxon>
        <taxon>Duplodnaviria</taxon>
        <taxon>Heunggongvirae</taxon>
        <taxon>Uroviricota</taxon>
        <taxon>Caudoviricetes</taxon>
        <taxon>Peduoviridae</taxon>
        <taxon>Maltschvirus</taxon>
        <taxon>Maltschvirus maltsch</taxon>
    </lineage>
</organism>
<reference evidence="2" key="1">
    <citation type="submission" date="2020-04" db="EMBL/GenBank/DDBJ databases">
        <authorList>
            <person name="Chiriac C."/>
            <person name="Salcher M."/>
            <person name="Ghai R."/>
            <person name="Kavagutti S V."/>
        </authorList>
    </citation>
    <scope>NUCLEOTIDE SEQUENCE</scope>
</reference>
<gene>
    <name evidence="2" type="ORF">UFOVP33_33</name>
</gene>
<dbReference type="Pfam" id="PF13148">
    <property type="entry name" value="DUF3987"/>
    <property type="match status" value="1"/>
</dbReference>
<dbReference type="SUPFAM" id="SSF56747">
    <property type="entry name" value="Prim-pol domain"/>
    <property type="match status" value="1"/>
</dbReference>